<name>A0A916XYL6_9FLAO</name>
<keyword evidence="2" id="KW-0732">Signal</keyword>
<evidence type="ECO:0000313" key="4">
    <source>
        <dbReference type="Proteomes" id="UP000625735"/>
    </source>
</evidence>
<gene>
    <name evidence="3" type="ORF">GCM10011343_08050</name>
</gene>
<proteinExistence type="predicted"/>
<evidence type="ECO:0000256" key="2">
    <source>
        <dbReference type="SAM" id="SignalP"/>
    </source>
</evidence>
<protein>
    <recommendedName>
        <fullName evidence="5">Tetratricopeptide repeat-containing protein</fullName>
    </recommendedName>
</protein>
<evidence type="ECO:0008006" key="5">
    <source>
        <dbReference type="Google" id="ProtNLM"/>
    </source>
</evidence>
<feature type="repeat" description="TPR" evidence="1">
    <location>
        <begin position="294"/>
        <end position="327"/>
    </location>
</feature>
<keyword evidence="4" id="KW-1185">Reference proteome</keyword>
<reference evidence="3" key="2">
    <citation type="submission" date="2020-09" db="EMBL/GenBank/DDBJ databases">
        <authorList>
            <person name="Sun Q."/>
            <person name="Zhou Y."/>
        </authorList>
    </citation>
    <scope>NUCLEOTIDE SEQUENCE</scope>
    <source>
        <strain evidence="3">CGMCC 1.12506</strain>
    </source>
</reference>
<dbReference type="Pfam" id="PF13424">
    <property type="entry name" value="TPR_12"/>
    <property type="match status" value="1"/>
</dbReference>
<reference evidence="3" key="1">
    <citation type="journal article" date="2014" name="Int. J. Syst. Evol. Microbiol.">
        <title>Complete genome sequence of Corynebacterium casei LMG S-19264T (=DSM 44701T), isolated from a smear-ripened cheese.</title>
        <authorList>
            <consortium name="US DOE Joint Genome Institute (JGI-PGF)"/>
            <person name="Walter F."/>
            <person name="Albersmeier A."/>
            <person name="Kalinowski J."/>
            <person name="Ruckert C."/>
        </authorList>
    </citation>
    <scope>NUCLEOTIDE SEQUENCE</scope>
    <source>
        <strain evidence="3">CGMCC 1.12506</strain>
    </source>
</reference>
<dbReference type="InterPro" id="IPR019734">
    <property type="entry name" value="TPR_rpt"/>
</dbReference>
<dbReference type="Proteomes" id="UP000625735">
    <property type="component" value="Unassembled WGS sequence"/>
</dbReference>
<sequence length="456" mass="51355">MKTKLTFLIVILFGFYNSIAQPADCGDKLSIFVELAKSKNFTEAYEHLNYLRKDCPAQHAAIYVLGESTLNYFIDNSKTPADKEKHVRDLMKLFEEYDQHFPGNGKGNSVKRGLALFDNNIGTPNEVFQILDKSFKTDKANFSNPKALLLYFQIFVDDYEAGNKGIQLQEVFDMYDVISDKLEEEAKVLSDAKDELIQKQELGEALSTKEQKDFSRYEINLEAFETVGTSMDAKIELLATCDRLIPFFSKSFEEKKGDAEWLRRAAQRLDRKNCSTDPLFAKISDALHLLNPTAESAYNLGVSFYNKKNTAKALEYFNQAAELHTDKNKKANVYYTIATNIYGNGNKSQARAYAEKALAARPSMGRAYLFIAQLYANSVNDCGVTPFEKRAVNWLAAQTARRAGQVDSSLKATADQTAATYEQRAPSRQDIFQENMAGQSISFKCWIGKSVTVPSL</sequence>
<dbReference type="InterPro" id="IPR011990">
    <property type="entry name" value="TPR-like_helical_dom_sf"/>
</dbReference>
<feature type="signal peptide" evidence="2">
    <location>
        <begin position="1"/>
        <end position="20"/>
    </location>
</feature>
<dbReference type="SMART" id="SM00028">
    <property type="entry name" value="TPR"/>
    <property type="match status" value="2"/>
</dbReference>
<accession>A0A916XYL6</accession>
<dbReference type="AlphaFoldDB" id="A0A916XYL6"/>
<dbReference type="RefSeq" id="WP_188361240.1">
    <property type="nucleotide sequence ID" value="NZ_BMFG01000002.1"/>
</dbReference>
<keyword evidence="1" id="KW-0802">TPR repeat</keyword>
<dbReference type="SUPFAM" id="SSF48452">
    <property type="entry name" value="TPR-like"/>
    <property type="match status" value="1"/>
</dbReference>
<feature type="chain" id="PRO_5037218319" description="Tetratricopeptide repeat-containing protein" evidence="2">
    <location>
        <begin position="21"/>
        <end position="456"/>
    </location>
</feature>
<evidence type="ECO:0000256" key="1">
    <source>
        <dbReference type="PROSITE-ProRule" id="PRU00339"/>
    </source>
</evidence>
<dbReference type="Gene3D" id="1.25.40.10">
    <property type="entry name" value="Tetratricopeptide repeat domain"/>
    <property type="match status" value="1"/>
</dbReference>
<dbReference type="PROSITE" id="PS50005">
    <property type="entry name" value="TPR"/>
    <property type="match status" value="1"/>
</dbReference>
<organism evidence="3 4">
    <name type="scientific">Flavobacterium orientale</name>
    <dbReference type="NCBI Taxonomy" id="1756020"/>
    <lineage>
        <taxon>Bacteria</taxon>
        <taxon>Pseudomonadati</taxon>
        <taxon>Bacteroidota</taxon>
        <taxon>Flavobacteriia</taxon>
        <taxon>Flavobacteriales</taxon>
        <taxon>Flavobacteriaceae</taxon>
        <taxon>Flavobacterium</taxon>
    </lineage>
</organism>
<dbReference type="EMBL" id="BMFG01000002">
    <property type="protein sequence ID" value="GGD19929.1"/>
    <property type="molecule type" value="Genomic_DNA"/>
</dbReference>
<comment type="caution">
    <text evidence="3">The sequence shown here is derived from an EMBL/GenBank/DDBJ whole genome shotgun (WGS) entry which is preliminary data.</text>
</comment>
<evidence type="ECO:0000313" key="3">
    <source>
        <dbReference type="EMBL" id="GGD19929.1"/>
    </source>
</evidence>